<comment type="caution">
    <text evidence="1">The sequence shown here is derived from an EMBL/GenBank/DDBJ whole genome shotgun (WGS) entry which is preliminary data.</text>
</comment>
<proteinExistence type="predicted"/>
<dbReference type="OrthoDB" id="2470890at2"/>
<evidence type="ECO:0000313" key="1">
    <source>
        <dbReference type="EMBL" id="GBF32204.1"/>
    </source>
</evidence>
<dbReference type="RefSeq" id="WP_104370769.1">
    <property type="nucleotide sequence ID" value="NZ_BFAV01000019.1"/>
</dbReference>
<name>A0A2L2X8F7_9FIRM</name>
<dbReference type="AlphaFoldDB" id="A0A2L2X8F7"/>
<dbReference type="EMBL" id="BFAV01000019">
    <property type="protein sequence ID" value="GBF32204.1"/>
    <property type="molecule type" value="Genomic_DNA"/>
</dbReference>
<accession>A0A2L2X8F7</accession>
<gene>
    <name evidence="1" type="ORF">DCCM_0395</name>
</gene>
<reference evidence="2" key="1">
    <citation type="submission" date="2018-02" db="EMBL/GenBank/DDBJ databases">
        <title>Genome sequence of Desulfocucumis palustris strain NAW-5.</title>
        <authorList>
            <person name="Watanabe M."/>
            <person name="Kojima H."/>
            <person name="Fukui M."/>
        </authorList>
    </citation>
    <scope>NUCLEOTIDE SEQUENCE [LARGE SCALE GENOMIC DNA]</scope>
    <source>
        <strain evidence="2">NAW-5</strain>
    </source>
</reference>
<sequence>MAGTKMTLKRYESRATYYDTQEIVVDEAYLASHNDLIVRLDYPYVPNLKMLEVYYNGQYLSAGGGYEEIDDRTIRLDIRNPVDGSPITQFYPGDEVFIRTWRTFYASGKDPFDERITRLEGEIKVARQDYPSLNHRLDGELKKVIVFVIPGKVITPGIQKIEIRFPFDGEIVDVYASCSVPGTERTVLQIQKISQNNYDDLSGEPGGWVSVLSTPLMLDRGEKSTLTGNIPAVIGVSEVTLNDHFRVDIVELGPGISDITVEIAVKI</sequence>
<keyword evidence="2" id="KW-1185">Reference proteome</keyword>
<organism evidence="1 2">
    <name type="scientific">Desulfocucumis palustris</name>
    <dbReference type="NCBI Taxonomy" id="1898651"/>
    <lineage>
        <taxon>Bacteria</taxon>
        <taxon>Bacillati</taxon>
        <taxon>Bacillota</taxon>
        <taxon>Clostridia</taxon>
        <taxon>Eubacteriales</taxon>
        <taxon>Desulfocucumaceae</taxon>
        <taxon>Desulfocucumis</taxon>
    </lineage>
</organism>
<protein>
    <submittedName>
        <fullName evidence="1">Uncharacterized protein</fullName>
    </submittedName>
</protein>
<evidence type="ECO:0000313" key="2">
    <source>
        <dbReference type="Proteomes" id="UP000239549"/>
    </source>
</evidence>
<dbReference type="Proteomes" id="UP000239549">
    <property type="component" value="Unassembled WGS sequence"/>
</dbReference>